<evidence type="ECO:0000256" key="2">
    <source>
        <dbReference type="ARBA" id="ARBA00004370"/>
    </source>
</evidence>
<accession>A0A2X0VRN3</accession>
<dbReference type="InterPro" id="IPR050074">
    <property type="entry name" value="DHO_dehydrogenase"/>
</dbReference>
<protein>
    <recommendedName>
        <fullName evidence="11">Dihydroorotate dehydrogenase (quinone)</fullName>
        <ecNumber evidence="11">1.3.5.2</ecNumber>
    </recommendedName>
    <alternativeName>
        <fullName evidence="11">DHOdehase</fullName>
        <shortName evidence="11">DHOD</shortName>
        <shortName evidence="11">DHODase</shortName>
    </alternativeName>
    <alternativeName>
        <fullName evidence="11">Dihydroorotate oxidase</fullName>
    </alternativeName>
</protein>
<evidence type="ECO:0000313" key="13">
    <source>
        <dbReference type="EMBL" id="SPT70430.1"/>
    </source>
</evidence>
<comment type="cofactor">
    <cofactor evidence="11">
        <name>FMN</name>
        <dbReference type="ChEBI" id="CHEBI:58210"/>
    </cofactor>
    <text evidence="11">Binds 1 FMN per subunit.</text>
</comment>
<feature type="domain" description="Dihydroorotate dehydrogenase catalytic" evidence="12">
    <location>
        <begin position="39"/>
        <end position="327"/>
    </location>
</feature>
<evidence type="ECO:0000256" key="3">
    <source>
        <dbReference type="ARBA" id="ARBA00005161"/>
    </source>
</evidence>
<evidence type="ECO:0000256" key="9">
    <source>
        <dbReference type="ARBA" id="ARBA00023136"/>
    </source>
</evidence>
<evidence type="ECO:0000256" key="11">
    <source>
        <dbReference type="HAMAP-Rule" id="MF_00225"/>
    </source>
</evidence>
<dbReference type="NCBIfam" id="NF003644">
    <property type="entry name" value="PRK05286.1-1"/>
    <property type="match status" value="1"/>
</dbReference>
<dbReference type="EC" id="1.3.5.2" evidence="11"/>
<gene>
    <name evidence="11 13" type="primary">pyrD</name>
    <name evidence="13" type="ORF">NCTC13093_01845</name>
</gene>
<evidence type="ECO:0000256" key="4">
    <source>
        <dbReference type="ARBA" id="ARBA00005359"/>
    </source>
</evidence>
<dbReference type="HAMAP" id="MF_00225">
    <property type="entry name" value="DHO_dh_type2"/>
    <property type="match status" value="1"/>
</dbReference>
<dbReference type="GO" id="GO:0005886">
    <property type="term" value="C:plasma membrane"/>
    <property type="evidence" value="ECO:0007669"/>
    <property type="project" value="UniProtKB-SubCell"/>
</dbReference>
<dbReference type="EMBL" id="UAPV01000001">
    <property type="protein sequence ID" value="SPT70430.1"/>
    <property type="molecule type" value="Genomic_DNA"/>
</dbReference>
<evidence type="ECO:0000256" key="1">
    <source>
        <dbReference type="ARBA" id="ARBA00003125"/>
    </source>
</evidence>
<dbReference type="InterPro" id="IPR013785">
    <property type="entry name" value="Aldolase_TIM"/>
</dbReference>
<keyword evidence="14" id="KW-1185">Reference proteome</keyword>
<feature type="binding site" evidence="11">
    <location>
        <position position="288"/>
    </location>
    <ligand>
        <name>FMN</name>
        <dbReference type="ChEBI" id="CHEBI:58210"/>
    </ligand>
</feature>
<dbReference type="Pfam" id="PF01180">
    <property type="entry name" value="DHO_dh"/>
    <property type="match status" value="1"/>
</dbReference>
<feature type="binding site" evidence="11">
    <location>
        <position position="236"/>
    </location>
    <ligand>
        <name>FMN</name>
        <dbReference type="ChEBI" id="CHEBI:58210"/>
    </ligand>
</feature>
<feature type="active site" description="Nucleophile" evidence="11">
    <location>
        <position position="166"/>
    </location>
</feature>
<keyword evidence="11" id="KW-1003">Cell membrane</keyword>
<feature type="binding site" evidence="11">
    <location>
        <position position="208"/>
    </location>
    <ligand>
        <name>FMN</name>
        <dbReference type="ChEBI" id="CHEBI:58210"/>
    </ligand>
</feature>
<keyword evidence="7 11" id="KW-0665">Pyrimidine biosynthesis</keyword>
<evidence type="ECO:0000313" key="14">
    <source>
        <dbReference type="Proteomes" id="UP000250086"/>
    </source>
</evidence>
<dbReference type="InterPro" id="IPR005720">
    <property type="entry name" value="Dihydroorotate_DH_cat"/>
</dbReference>
<dbReference type="PROSITE" id="PS00911">
    <property type="entry name" value="DHODEHASE_1"/>
    <property type="match status" value="1"/>
</dbReference>
<dbReference type="InterPro" id="IPR001295">
    <property type="entry name" value="Dihydroorotate_DH_CS"/>
</dbReference>
<comment type="similarity">
    <text evidence="4 11">Belongs to the dihydroorotate dehydrogenase family. Type 2 subfamily.</text>
</comment>
<feature type="binding site" evidence="11">
    <location>
        <begin position="102"/>
        <end position="106"/>
    </location>
    <ligand>
        <name>substrate</name>
    </ligand>
</feature>
<comment type="function">
    <text evidence="1 11">Catalyzes the conversion of dihydroorotate to orotate with quinone as electron acceptor.</text>
</comment>
<feature type="binding site" evidence="11">
    <location>
        <position position="163"/>
    </location>
    <ligand>
        <name>substrate</name>
    </ligand>
</feature>
<evidence type="ECO:0000256" key="10">
    <source>
        <dbReference type="ARBA" id="ARBA00048639"/>
    </source>
</evidence>
<keyword evidence="6 11" id="KW-0288">FMN</keyword>
<dbReference type="GO" id="GO:0106430">
    <property type="term" value="F:dihydroorotate dehydrogenase (quinone) activity"/>
    <property type="evidence" value="ECO:0007669"/>
    <property type="project" value="UniProtKB-EC"/>
</dbReference>
<dbReference type="GO" id="GO:0005737">
    <property type="term" value="C:cytoplasm"/>
    <property type="evidence" value="ECO:0007669"/>
    <property type="project" value="InterPro"/>
</dbReference>
<feature type="binding site" evidence="11">
    <location>
        <position position="130"/>
    </location>
    <ligand>
        <name>FMN</name>
        <dbReference type="ChEBI" id="CHEBI:58210"/>
    </ligand>
</feature>
<dbReference type="UniPathway" id="UPA00070">
    <property type="reaction ID" value="UER00946"/>
</dbReference>
<dbReference type="PANTHER" id="PTHR48109:SF4">
    <property type="entry name" value="DIHYDROOROTATE DEHYDROGENASE (QUINONE), MITOCHONDRIAL"/>
    <property type="match status" value="1"/>
</dbReference>
<feature type="binding site" evidence="11">
    <location>
        <begin position="53"/>
        <end position="57"/>
    </location>
    <ligand>
        <name>FMN</name>
        <dbReference type="ChEBI" id="CHEBI:58210"/>
    </ligand>
</feature>
<feature type="binding site" evidence="11">
    <location>
        <position position="57"/>
    </location>
    <ligand>
        <name>substrate</name>
    </ligand>
</feature>
<feature type="binding site" evidence="11">
    <location>
        <position position="163"/>
    </location>
    <ligand>
        <name>FMN</name>
        <dbReference type="ChEBI" id="CHEBI:58210"/>
    </ligand>
</feature>
<dbReference type="Gene3D" id="3.20.20.70">
    <property type="entry name" value="Aldolase class I"/>
    <property type="match status" value="1"/>
</dbReference>
<evidence type="ECO:0000259" key="12">
    <source>
        <dbReference type="Pfam" id="PF01180"/>
    </source>
</evidence>
<dbReference type="PIRSF" id="PIRSF000164">
    <property type="entry name" value="DHO_oxidase"/>
    <property type="match status" value="1"/>
</dbReference>
<dbReference type="NCBIfam" id="NF003652">
    <property type="entry name" value="PRK05286.2-5"/>
    <property type="match status" value="1"/>
</dbReference>
<keyword evidence="9 11" id="KW-0472">Membrane</keyword>
<feature type="binding site" evidence="11">
    <location>
        <position position="77"/>
    </location>
    <ligand>
        <name>FMN</name>
        <dbReference type="ChEBI" id="CHEBI:58210"/>
    </ligand>
</feature>
<dbReference type="InterPro" id="IPR005719">
    <property type="entry name" value="Dihydroorotate_DH_2"/>
</dbReference>
<comment type="pathway">
    <text evidence="3 11">Pyrimidine metabolism; UMP biosynthesis via de novo pathway; orotate from (S)-dihydroorotate (quinone route): step 1/1.</text>
</comment>
<evidence type="ECO:0000256" key="8">
    <source>
        <dbReference type="ARBA" id="ARBA00023002"/>
    </source>
</evidence>
<comment type="catalytic activity">
    <reaction evidence="10 11">
        <text>(S)-dihydroorotate + a quinone = orotate + a quinol</text>
        <dbReference type="Rhea" id="RHEA:30187"/>
        <dbReference type="ChEBI" id="CHEBI:24646"/>
        <dbReference type="ChEBI" id="CHEBI:30839"/>
        <dbReference type="ChEBI" id="CHEBI:30864"/>
        <dbReference type="ChEBI" id="CHEBI:132124"/>
        <dbReference type="EC" id="1.3.5.2"/>
    </reaction>
</comment>
<feature type="binding site" evidence="11">
    <location>
        <position position="168"/>
    </location>
    <ligand>
        <name>substrate</name>
    </ligand>
</feature>
<dbReference type="InterPro" id="IPR012135">
    <property type="entry name" value="Dihydroorotate_DH_1_2"/>
</dbReference>
<comment type="subunit">
    <text evidence="11">Monomer.</text>
</comment>
<keyword evidence="8 11" id="KW-0560">Oxidoreductase</keyword>
<name>A0A2X0VRN3_9GAMM</name>
<feature type="binding site" evidence="11">
    <location>
        <begin position="237"/>
        <end position="238"/>
    </location>
    <ligand>
        <name>substrate</name>
    </ligand>
</feature>
<comment type="subcellular location">
    <subcellularLocation>
        <location evidence="11">Cell membrane</location>
        <topology evidence="11">Peripheral membrane protein</topology>
    </subcellularLocation>
    <subcellularLocation>
        <location evidence="2">Membrane</location>
    </subcellularLocation>
</comment>
<reference evidence="13 14" key="1">
    <citation type="submission" date="2018-06" db="EMBL/GenBank/DDBJ databases">
        <authorList>
            <consortium name="Pathogen Informatics"/>
            <person name="Doyle S."/>
        </authorList>
    </citation>
    <scope>NUCLEOTIDE SEQUENCE [LARGE SCALE GENOMIC DNA]</scope>
    <source>
        <strain evidence="13 14">NCTC13093</strain>
    </source>
</reference>
<sequence length="327" mass="35922">MFMLDPEGAHNMVIKMGSMLSHGPLLSLFSQSVEERPCDVMGLHFKNPLGLAAGLDKNGDAIDYLGALGFGYLELGTVTPKAQLGNEKPRMFRIVEADGIINRMGFNNKGVDYLVSNLIKRKYKGIVGVSIGKNEVTSLNDAHLDYIYCMQKVYAYCDYIAINVSCPNTVGLTALQDLEPLSKLLKVLKEEQQKLELCYKKHVPLVVKMAPDLNTEQIEALCHSCLENNIEGISCTNTTTRRDIIYGLNHASEWGGLSGRPLYALSNDVLKKVNSIIEGKIPLIGIGGISNAIEAREKMSNGAELLQIYSSLIYKGPAVIRDIVNNL</sequence>
<evidence type="ECO:0000256" key="5">
    <source>
        <dbReference type="ARBA" id="ARBA00022630"/>
    </source>
</evidence>
<keyword evidence="5 11" id="KW-0285">Flavoprotein</keyword>
<proteinExistence type="inferred from homology"/>
<evidence type="ECO:0000256" key="6">
    <source>
        <dbReference type="ARBA" id="ARBA00022643"/>
    </source>
</evidence>
<feature type="binding site" evidence="11">
    <location>
        <position position="259"/>
    </location>
    <ligand>
        <name>FMN</name>
        <dbReference type="ChEBI" id="CHEBI:58210"/>
    </ligand>
</feature>
<dbReference type="AlphaFoldDB" id="A0A2X0VRN3"/>
<dbReference type="CDD" id="cd04738">
    <property type="entry name" value="DHOD_2_like"/>
    <property type="match status" value="1"/>
</dbReference>
<dbReference type="SUPFAM" id="SSF51395">
    <property type="entry name" value="FMN-linked oxidoreductases"/>
    <property type="match status" value="1"/>
</dbReference>
<dbReference type="GO" id="GO:0044205">
    <property type="term" value="P:'de novo' UMP biosynthetic process"/>
    <property type="evidence" value="ECO:0007669"/>
    <property type="project" value="UniProtKB-UniRule"/>
</dbReference>
<feature type="binding site" evidence="11">
    <location>
        <begin position="309"/>
        <end position="310"/>
    </location>
    <ligand>
        <name>FMN</name>
        <dbReference type="ChEBI" id="CHEBI:58210"/>
    </ligand>
</feature>
<dbReference type="Proteomes" id="UP000250086">
    <property type="component" value="Unassembled WGS sequence"/>
</dbReference>
<dbReference type="NCBIfam" id="TIGR01036">
    <property type="entry name" value="pyrD_sub2"/>
    <property type="match status" value="1"/>
</dbReference>
<evidence type="ECO:0000256" key="7">
    <source>
        <dbReference type="ARBA" id="ARBA00022975"/>
    </source>
</evidence>
<organism evidence="13 14">
    <name type="scientific">Anaerobiospirillum thomasii</name>
    <dbReference type="NCBI Taxonomy" id="179995"/>
    <lineage>
        <taxon>Bacteria</taxon>
        <taxon>Pseudomonadati</taxon>
        <taxon>Pseudomonadota</taxon>
        <taxon>Gammaproteobacteria</taxon>
        <taxon>Aeromonadales</taxon>
        <taxon>Succinivibrionaceae</taxon>
        <taxon>Anaerobiospirillum</taxon>
    </lineage>
</organism>
<dbReference type="PROSITE" id="PS00912">
    <property type="entry name" value="DHODEHASE_2"/>
    <property type="match status" value="1"/>
</dbReference>
<dbReference type="PANTHER" id="PTHR48109">
    <property type="entry name" value="DIHYDROOROTATE DEHYDROGENASE (QUINONE), MITOCHONDRIAL-RELATED"/>
    <property type="match status" value="1"/>
</dbReference>
<dbReference type="GO" id="GO:0006207">
    <property type="term" value="P:'de novo' pyrimidine nucleobase biosynthetic process"/>
    <property type="evidence" value="ECO:0007669"/>
    <property type="project" value="UniProtKB-UniRule"/>
</dbReference>